<evidence type="ECO:0000256" key="1">
    <source>
        <dbReference type="ARBA" id="ARBA00004651"/>
    </source>
</evidence>
<dbReference type="EMBL" id="FSRQ01000001">
    <property type="protein sequence ID" value="SIN97157.1"/>
    <property type="molecule type" value="Genomic_DNA"/>
</dbReference>
<dbReference type="InterPro" id="IPR025988">
    <property type="entry name" value="YWFCY_dom"/>
</dbReference>
<dbReference type="RefSeq" id="WP_074229638.1">
    <property type="nucleotide sequence ID" value="NZ_FSRQ01000001.1"/>
</dbReference>
<dbReference type="InterPro" id="IPR003688">
    <property type="entry name" value="TraG/VirD4"/>
</dbReference>
<comment type="subcellular location">
    <subcellularLocation>
        <location evidence="1">Cell membrane</location>
        <topology evidence="1">Multi-pass membrane protein</topology>
    </subcellularLocation>
</comment>
<reference evidence="10" key="1">
    <citation type="submission" date="2016-12" db="EMBL/GenBank/DDBJ databases">
        <authorList>
            <person name="Varghese N."/>
            <person name="Submissions S."/>
        </authorList>
    </citation>
    <scope>NUCLEOTIDE SEQUENCE [LARGE SCALE GENOMIC DNA]</scope>
    <source>
        <strain evidence="10">DSM 16779</strain>
    </source>
</reference>
<feature type="transmembrane region" description="Helical" evidence="7">
    <location>
        <begin position="65"/>
        <end position="83"/>
    </location>
</feature>
<evidence type="ECO:0000256" key="5">
    <source>
        <dbReference type="ARBA" id="ARBA00022989"/>
    </source>
</evidence>
<feature type="domain" description="YWFCY" evidence="8">
    <location>
        <begin position="5"/>
        <end position="147"/>
    </location>
</feature>
<dbReference type="Gene3D" id="3.40.50.300">
    <property type="entry name" value="P-loop containing nucleotide triphosphate hydrolases"/>
    <property type="match status" value="2"/>
</dbReference>
<dbReference type="STRING" id="59733.SAMN05421769_1485"/>
<keyword evidence="5 7" id="KW-1133">Transmembrane helix</keyword>
<keyword evidence="6 7" id="KW-0472">Membrane</keyword>
<feature type="transmembrane region" description="Helical" evidence="7">
    <location>
        <begin position="121"/>
        <end position="141"/>
    </location>
</feature>
<proteinExistence type="inferred from homology"/>
<dbReference type="CDD" id="cd01127">
    <property type="entry name" value="TrwB_TraG_TraD_VirD4"/>
    <property type="match status" value="1"/>
</dbReference>
<dbReference type="Pfam" id="PF02534">
    <property type="entry name" value="T4SS-DNA_transf"/>
    <property type="match status" value="1"/>
</dbReference>
<evidence type="ECO:0000256" key="6">
    <source>
        <dbReference type="ARBA" id="ARBA00023136"/>
    </source>
</evidence>
<gene>
    <name evidence="9" type="ORF">SAMN05421769_1485</name>
</gene>
<evidence type="ECO:0000256" key="2">
    <source>
        <dbReference type="ARBA" id="ARBA00008806"/>
    </source>
</evidence>
<name>A0A1N6FPC9_9FLAO</name>
<organism evidence="9 10">
    <name type="scientific">Chryseobacterium scophthalmum</name>
    <dbReference type="NCBI Taxonomy" id="59733"/>
    <lineage>
        <taxon>Bacteria</taxon>
        <taxon>Pseudomonadati</taxon>
        <taxon>Bacteroidota</taxon>
        <taxon>Flavobacteriia</taxon>
        <taxon>Flavobacteriales</taxon>
        <taxon>Weeksellaceae</taxon>
        <taxon>Chryseobacterium group</taxon>
        <taxon>Chryseobacterium</taxon>
    </lineage>
</organism>
<evidence type="ECO:0000313" key="9">
    <source>
        <dbReference type="EMBL" id="SIN97157.1"/>
    </source>
</evidence>
<evidence type="ECO:0000256" key="3">
    <source>
        <dbReference type="ARBA" id="ARBA00022475"/>
    </source>
</evidence>
<comment type="similarity">
    <text evidence="2">Belongs to the VirD4/TraG family.</text>
</comment>
<dbReference type="OrthoDB" id="102453at2"/>
<dbReference type="GO" id="GO:0005886">
    <property type="term" value="C:plasma membrane"/>
    <property type="evidence" value="ECO:0007669"/>
    <property type="project" value="UniProtKB-SubCell"/>
</dbReference>
<evidence type="ECO:0000256" key="4">
    <source>
        <dbReference type="ARBA" id="ARBA00022692"/>
    </source>
</evidence>
<dbReference type="NCBIfam" id="NF041326">
    <property type="entry name" value="Bacteroid_MobC"/>
    <property type="match status" value="1"/>
</dbReference>
<feature type="transmembrane region" description="Helical" evidence="7">
    <location>
        <begin position="15"/>
        <end position="37"/>
    </location>
</feature>
<dbReference type="PANTHER" id="PTHR37937:SF1">
    <property type="entry name" value="CONJUGATIVE TRANSFER: DNA TRANSPORT"/>
    <property type="match status" value="1"/>
</dbReference>
<feature type="transmembrane region" description="Helical" evidence="7">
    <location>
        <begin position="95"/>
        <end position="115"/>
    </location>
</feature>
<dbReference type="PANTHER" id="PTHR37937">
    <property type="entry name" value="CONJUGATIVE TRANSFER: DNA TRANSPORT"/>
    <property type="match status" value="1"/>
</dbReference>
<dbReference type="InterPro" id="IPR051539">
    <property type="entry name" value="T4SS-coupling_protein"/>
</dbReference>
<accession>A0A1N6FPC9</accession>
<keyword evidence="10" id="KW-1185">Reference proteome</keyword>
<dbReference type="Proteomes" id="UP000184782">
    <property type="component" value="Unassembled WGS sequence"/>
</dbReference>
<dbReference type="AlphaFoldDB" id="A0A1N6FPC9"/>
<evidence type="ECO:0000259" key="8">
    <source>
        <dbReference type="Pfam" id="PF14293"/>
    </source>
</evidence>
<keyword evidence="3" id="KW-1003">Cell membrane</keyword>
<dbReference type="Pfam" id="PF14293">
    <property type="entry name" value="YWFCY"/>
    <property type="match status" value="1"/>
</dbReference>
<evidence type="ECO:0000256" key="7">
    <source>
        <dbReference type="SAM" id="Phobius"/>
    </source>
</evidence>
<evidence type="ECO:0000313" key="10">
    <source>
        <dbReference type="Proteomes" id="UP000184782"/>
    </source>
</evidence>
<sequence>MQGEDDLRGLAKIMAFMRAVSILLVLMHLYWFCYGFFLERGWTLEVINKILGNFDRTAGLFSHSLYTKVFALVLLALSCLGTKGVKNERITWPKIYVALSIGFVLFFLNTLLLKLSPAVGTFLYILTISLGYIAFLMAGVWMSRLLRTNLMDDVFNNENESFQQETKLMENEYSVNLPTKFYYKGKWNNGWINIVNPFRASIVLGTPGSGKSYAIVNNYIKQQIEKGFSMYIYDFKFDDLSTIAYNHLLKHRDKYKVQPKFYVINFDDPRKSHRCNPLNPDFMTDISDAYEAAYTIMLNLNRSWIQKQGDFFVESPIILLAAIIWYLKIYENGKYCTFPHAIELLNKKYSDVFTILTSYPDLENYLSPFMDAWQSGAQDQLQGQIASAKIPLSRMISPQLYWVMTGDDFTLDINNPKEPKILCVGNNPDRQNIYSAALGLYNSRIVKLINKKGQLKSSVIIDELPTIYFRGLDNLIATARSNKVAVCLGFQDFSQLIRDYGDKEAKVIQNTVGNIFSGQVVGETAKSLSERFGKVLQKRQSISINRNDTSTSVSTQLDSLIPASKISTLTQGMFVGSVSDNFDERIEQKIFHAEIVVDNEKVAAETKAYQQIPQILSFVNEHGEDKMKQKIESNYKHIKLDILHIIESEIERIKNDPDLQHLM</sequence>
<keyword evidence="4 7" id="KW-0812">Transmembrane</keyword>
<dbReference type="SUPFAM" id="SSF52540">
    <property type="entry name" value="P-loop containing nucleoside triphosphate hydrolases"/>
    <property type="match status" value="1"/>
</dbReference>
<protein>
    <submittedName>
        <fullName evidence="9">Type IV secretory pathway, VirD4 component, TraG/TraD family ATPase</fullName>
    </submittedName>
</protein>
<dbReference type="InterPro" id="IPR027417">
    <property type="entry name" value="P-loop_NTPase"/>
</dbReference>